<dbReference type="Pfam" id="PF16344">
    <property type="entry name" value="FecR_C"/>
    <property type="match status" value="1"/>
</dbReference>
<dbReference type="EMBL" id="QKLU01000006">
    <property type="protein sequence ID" value="PYF72620.1"/>
    <property type="molecule type" value="Genomic_DNA"/>
</dbReference>
<dbReference type="AlphaFoldDB" id="A0A318UB09"/>
<keyword evidence="1" id="KW-0812">Transmembrane</keyword>
<dbReference type="Gene3D" id="3.55.50.30">
    <property type="match status" value="1"/>
</dbReference>
<keyword evidence="1" id="KW-1133">Transmembrane helix</keyword>
<organism evidence="4 5">
    <name type="scientific">Pedobacter nutrimenti</name>
    <dbReference type="NCBI Taxonomy" id="1241337"/>
    <lineage>
        <taxon>Bacteria</taxon>
        <taxon>Pseudomonadati</taxon>
        <taxon>Bacteroidota</taxon>
        <taxon>Sphingobacteriia</taxon>
        <taxon>Sphingobacteriales</taxon>
        <taxon>Sphingobacteriaceae</taxon>
        <taxon>Pedobacter</taxon>
    </lineage>
</organism>
<proteinExistence type="predicted"/>
<sequence>MEEKEQLKYLYRLYLTNLCTEEELKKFFSLLNEQKYDKEMMALLSHTWDNLEVRPEGNLSPESLLKENTDPKIITLKPERKRGFTIWKIAAAILLVVGAGYLYRTEVLNMVSPVHERQLLSAAGERRQLLLPDGTRVWLGPGSRLDYPNRFNGEKRMVKLEGEAFFDVVHDSNQPFIIQTDEVSTTVLGTSFNVRAYKGKENVEVTLVTGKVAVALKNKGKTLQNTIENNQQIIVNKADFSLVKRNYPNASSYLNKRIGVFDYNGESLEFVVNDLKAQYGVEINIEPALLTRSFYGELKMTDSLEHTLNKLSTVMETKWSKSEGKYVIKE</sequence>
<dbReference type="OrthoDB" id="645173at2"/>
<dbReference type="GO" id="GO:0016989">
    <property type="term" value="F:sigma factor antagonist activity"/>
    <property type="evidence" value="ECO:0007669"/>
    <property type="project" value="TreeGrafter"/>
</dbReference>
<reference evidence="4 5" key="1">
    <citation type="submission" date="2018-06" db="EMBL/GenBank/DDBJ databases">
        <title>Genomic Encyclopedia of Archaeal and Bacterial Type Strains, Phase II (KMG-II): from individual species to whole genera.</title>
        <authorList>
            <person name="Goeker M."/>
        </authorList>
    </citation>
    <scope>NUCLEOTIDE SEQUENCE [LARGE SCALE GENOMIC DNA]</scope>
    <source>
        <strain evidence="4 5">DSM 27372</strain>
    </source>
</reference>
<dbReference type="PANTHER" id="PTHR30273:SF2">
    <property type="entry name" value="PROTEIN FECR"/>
    <property type="match status" value="1"/>
</dbReference>
<evidence type="ECO:0000259" key="3">
    <source>
        <dbReference type="Pfam" id="PF16344"/>
    </source>
</evidence>
<evidence type="ECO:0000259" key="2">
    <source>
        <dbReference type="Pfam" id="PF04773"/>
    </source>
</evidence>
<dbReference type="InterPro" id="IPR032508">
    <property type="entry name" value="FecR_C"/>
</dbReference>
<dbReference type="InterPro" id="IPR006860">
    <property type="entry name" value="FecR"/>
</dbReference>
<keyword evidence="1" id="KW-0472">Membrane</keyword>
<keyword evidence="5" id="KW-1185">Reference proteome</keyword>
<evidence type="ECO:0000256" key="1">
    <source>
        <dbReference type="SAM" id="Phobius"/>
    </source>
</evidence>
<evidence type="ECO:0000313" key="5">
    <source>
        <dbReference type="Proteomes" id="UP000248198"/>
    </source>
</evidence>
<name>A0A318UB09_9SPHI</name>
<feature type="domain" description="FecR protein" evidence="2">
    <location>
        <begin position="120"/>
        <end position="212"/>
    </location>
</feature>
<dbReference type="Pfam" id="PF04773">
    <property type="entry name" value="FecR"/>
    <property type="match status" value="1"/>
</dbReference>
<feature type="transmembrane region" description="Helical" evidence="1">
    <location>
        <begin position="85"/>
        <end position="103"/>
    </location>
</feature>
<feature type="domain" description="Protein FecR C-terminal" evidence="3">
    <location>
        <begin position="261"/>
        <end position="328"/>
    </location>
</feature>
<dbReference type="RefSeq" id="WP_110833584.1">
    <property type="nucleotide sequence ID" value="NZ_QKLU01000006.1"/>
</dbReference>
<dbReference type="PIRSF" id="PIRSF018266">
    <property type="entry name" value="FecR"/>
    <property type="match status" value="1"/>
</dbReference>
<comment type="caution">
    <text evidence="4">The sequence shown here is derived from an EMBL/GenBank/DDBJ whole genome shotgun (WGS) entry which is preliminary data.</text>
</comment>
<accession>A0A318UB09</accession>
<dbReference type="Proteomes" id="UP000248198">
    <property type="component" value="Unassembled WGS sequence"/>
</dbReference>
<dbReference type="InterPro" id="IPR012373">
    <property type="entry name" value="Ferrdict_sens_TM"/>
</dbReference>
<protein>
    <submittedName>
        <fullName evidence="4">FecR family protein</fullName>
    </submittedName>
</protein>
<dbReference type="FunFam" id="2.60.120.1440:FF:000001">
    <property type="entry name" value="Putative anti-sigma factor"/>
    <property type="match status" value="1"/>
</dbReference>
<evidence type="ECO:0000313" key="4">
    <source>
        <dbReference type="EMBL" id="PYF72620.1"/>
    </source>
</evidence>
<dbReference type="Gene3D" id="2.60.120.1440">
    <property type="match status" value="1"/>
</dbReference>
<dbReference type="PANTHER" id="PTHR30273">
    <property type="entry name" value="PERIPLASMIC SIGNAL SENSOR AND SIGMA FACTOR ACTIVATOR FECR-RELATED"/>
    <property type="match status" value="1"/>
</dbReference>
<gene>
    <name evidence="4" type="ORF">B0O44_106275</name>
</gene>